<evidence type="ECO:0000313" key="3">
    <source>
        <dbReference type="Proteomes" id="UP000824259"/>
    </source>
</evidence>
<reference evidence="2" key="2">
    <citation type="submission" date="2021-04" db="EMBL/GenBank/DDBJ databases">
        <authorList>
            <person name="Gilroy R."/>
        </authorList>
    </citation>
    <scope>NUCLEOTIDE SEQUENCE</scope>
    <source>
        <strain evidence="2">CHK169-11906</strain>
    </source>
</reference>
<name>A0A9D2L592_9BACT</name>
<protein>
    <submittedName>
        <fullName evidence="2">Uncharacterized protein</fullName>
    </submittedName>
</protein>
<evidence type="ECO:0000313" key="2">
    <source>
        <dbReference type="EMBL" id="HJA99493.1"/>
    </source>
</evidence>
<organism evidence="2 3">
    <name type="scientific">Candidatus Alistipes avicola</name>
    <dbReference type="NCBI Taxonomy" id="2838432"/>
    <lineage>
        <taxon>Bacteria</taxon>
        <taxon>Pseudomonadati</taxon>
        <taxon>Bacteroidota</taxon>
        <taxon>Bacteroidia</taxon>
        <taxon>Bacteroidales</taxon>
        <taxon>Rikenellaceae</taxon>
        <taxon>Alistipes</taxon>
    </lineage>
</organism>
<feature type="transmembrane region" description="Helical" evidence="1">
    <location>
        <begin position="12"/>
        <end position="31"/>
    </location>
</feature>
<proteinExistence type="predicted"/>
<sequence length="135" mass="15609">MEKNIFKYLRRYISPVFLALLVASFILWYIAKLNYTYTTELPFQVNVDGERFKVSCVVEGMGTNLFGYRVYMNKRLRVPLTELKYSVVHTEDGQDFVKIDSLSLHNAISVRLSDIKVISVGSVPEIPDPRQVEQQ</sequence>
<accession>A0A9D2L592</accession>
<evidence type="ECO:0000256" key="1">
    <source>
        <dbReference type="SAM" id="Phobius"/>
    </source>
</evidence>
<gene>
    <name evidence="2" type="ORF">H9779_07855</name>
</gene>
<dbReference type="EMBL" id="DWYR01000025">
    <property type="protein sequence ID" value="HJA99493.1"/>
    <property type="molecule type" value="Genomic_DNA"/>
</dbReference>
<dbReference type="Proteomes" id="UP000824259">
    <property type="component" value="Unassembled WGS sequence"/>
</dbReference>
<keyword evidence="1" id="KW-0472">Membrane</keyword>
<dbReference type="AlphaFoldDB" id="A0A9D2L592"/>
<comment type="caution">
    <text evidence="2">The sequence shown here is derived from an EMBL/GenBank/DDBJ whole genome shotgun (WGS) entry which is preliminary data.</text>
</comment>
<keyword evidence="1" id="KW-1133">Transmembrane helix</keyword>
<keyword evidence="1" id="KW-0812">Transmembrane</keyword>
<reference evidence="2" key="1">
    <citation type="journal article" date="2021" name="PeerJ">
        <title>Extensive microbial diversity within the chicken gut microbiome revealed by metagenomics and culture.</title>
        <authorList>
            <person name="Gilroy R."/>
            <person name="Ravi A."/>
            <person name="Getino M."/>
            <person name="Pursley I."/>
            <person name="Horton D.L."/>
            <person name="Alikhan N.F."/>
            <person name="Baker D."/>
            <person name="Gharbi K."/>
            <person name="Hall N."/>
            <person name="Watson M."/>
            <person name="Adriaenssens E.M."/>
            <person name="Foster-Nyarko E."/>
            <person name="Jarju S."/>
            <person name="Secka A."/>
            <person name="Antonio M."/>
            <person name="Oren A."/>
            <person name="Chaudhuri R.R."/>
            <person name="La Ragione R."/>
            <person name="Hildebrand F."/>
            <person name="Pallen M.J."/>
        </authorList>
    </citation>
    <scope>NUCLEOTIDE SEQUENCE</scope>
    <source>
        <strain evidence="2">CHK169-11906</strain>
    </source>
</reference>